<name>A0ABW2L432_9BACT</name>
<protein>
    <recommendedName>
        <fullName evidence="4">PEP-CTERM sorting domain-containing protein</fullName>
    </recommendedName>
</protein>
<feature type="chain" id="PRO_5046714597" description="PEP-CTERM sorting domain-containing protein" evidence="1">
    <location>
        <begin position="21"/>
        <end position="273"/>
    </location>
</feature>
<dbReference type="RefSeq" id="WP_379709749.1">
    <property type="nucleotide sequence ID" value="NZ_JBHTBS010000002.1"/>
</dbReference>
<evidence type="ECO:0000256" key="1">
    <source>
        <dbReference type="SAM" id="SignalP"/>
    </source>
</evidence>
<dbReference type="Proteomes" id="UP001596472">
    <property type="component" value="Unassembled WGS sequence"/>
</dbReference>
<reference evidence="3" key="1">
    <citation type="journal article" date="2019" name="Int. J. Syst. Evol. Microbiol.">
        <title>The Global Catalogue of Microorganisms (GCM) 10K type strain sequencing project: providing services to taxonomists for standard genome sequencing and annotation.</title>
        <authorList>
            <consortium name="The Broad Institute Genomics Platform"/>
            <consortium name="The Broad Institute Genome Sequencing Center for Infectious Disease"/>
            <person name="Wu L."/>
            <person name="Ma J."/>
        </authorList>
    </citation>
    <scope>NUCLEOTIDE SEQUENCE [LARGE SCALE GENOMIC DNA]</scope>
    <source>
        <strain evidence="3">CGMCC 4.1467</strain>
    </source>
</reference>
<feature type="signal peptide" evidence="1">
    <location>
        <begin position="1"/>
        <end position="20"/>
    </location>
</feature>
<keyword evidence="1" id="KW-0732">Signal</keyword>
<evidence type="ECO:0008006" key="4">
    <source>
        <dbReference type="Google" id="ProtNLM"/>
    </source>
</evidence>
<organism evidence="2 3">
    <name type="scientific">Haloferula chungangensis</name>
    <dbReference type="NCBI Taxonomy" id="1048331"/>
    <lineage>
        <taxon>Bacteria</taxon>
        <taxon>Pseudomonadati</taxon>
        <taxon>Verrucomicrobiota</taxon>
        <taxon>Verrucomicrobiia</taxon>
        <taxon>Verrucomicrobiales</taxon>
        <taxon>Verrucomicrobiaceae</taxon>
        <taxon>Haloferula</taxon>
    </lineage>
</organism>
<dbReference type="EMBL" id="JBHTBS010000002">
    <property type="protein sequence ID" value="MFC7336489.1"/>
    <property type="molecule type" value="Genomic_DNA"/>
</dbReference>
<evidence type="ECO:0000313" key="3">
    <source>
        <dbReference type="Proteomes" id="UP001596472"/>
    </source>
</evidence>
<gene>
    <name evidence="2" type="ORF">ACFQY0_04805</name>
</gene>
<proteinExistence type="predicted"/>
<keyword evidence="3" id="KW-1185">Reference proteome</keyword>
<evidence type="ECO:0000313" key="2">
    <source>
        <dbReference type="EMBL" id="MFC7336489.1"/>
    </source>
</evidence>
<accession>A0ABW2L432</accession>
<comment type="caution">
    <text evidence="2">The sequence shown here is derived from an EMBL/GenBank/DDBJ whole genome shotgun (WGS) entry which is preliminary data.</text>
</comment>
<sequence>MKAQTLFTLAAIATLQHSYAAVSWVPAGPPTVSANFANSSAAASGGWDEFAGTFTQTNLPGADGANGFMMLKDTDGLDGPNDNFTFSRQGRTSTFPGSYAVLTSIYLDNTWSAGSGFDYSTAINNSTGVHLRDFATSVGFDGTNFFFAASNNVDFNAIGALNPSKKPINLGALSSGWYNLQTVFYDVNGFLTSDMNLLDSSGNILATKTITTQDAMSGVGGHRYAWMTGISTDNDNQLAIDNYRIQNIQIIPEPSIAFLGSLAGFLLLRRRRA</sequence>